<organism evidence="2 3">
    <name type="scientific">Physocladia obscura</name>
    <dbReference type="NCBI Taxonomy" id="109957"/>
    <lineage>
        <taxon>Eukaryota</taxon>
        <taxon>Fungi</taxon>
        <taxon>Fungi incertae sedis</taxon>
        <taxon>Chytridiomycota</taxon>
        <taxon>Chytridiomycota incertae sedis</taxon>
        <taxon>Chytridiomycetes</taxon>
        <taxon>Chytridiales</taxon>
        <taxon>Chytriomycetaceae</taxon>
        <taxon>Physocladia</taxon>
    </lineage>
</organism>
<evidence type="ECO:0000256" key="1">
    <source>
        <dbReference type="SAM" id="Phobius"/>
    </source>
</evidence>
<keyword evidence="1" id="KW-0812">Transmembrane</keyword>
<feature type="non-terminal residue" evidence="2">
    <location>
        <position position="159"/>
    </location>
</feature>
<dbReference type="EMBL" id="JADGJH010005747">
    <property type="protein sequence ID" value="KAJ3079418.1"/>
    <property type="molecule type" value="Genomic_DNA"/>
</dbReference>
<gene>
    <name evidence="2" type="ORF">HK100_010423</name>
</gene>
<keyword evidence="3" id="KW-1185">Reference proteome</keyword>
<feature type="transmembrane region" description="Helical" evidence="1">
    <location>
        <begin position="46"/>
        <end position="66"/>
    </location>
</feature>
<comment type="caution">
    <text evidence="2">The sequence shown here is derived from an EMBL/GenBank/DDBJ whole genome shotgun (WGS) entry which is preliminary data.</text>
</comment>
<feature type="transmembrane region" description="Helical" evidence="1">
    <location>
        <begin position="81"/>
        <end position="100"/>
    </location>
</feature>
<evidence type="ECO:0000313" key="3">
    <source>
        <dbReference type="Proteomes" id="UP001211907"/>
    </source>
</evidence>
<sequence length="159" mass="18125">MSVVTFEYDPSQMLKASANLLLVGFLVRPCINIASKIQTSPQSKKLLATTILLIINGLFAFIYGLFKLAPDLTNSSATRGILLFYAVINIIALVMFLQCVSLRMIAFWRFQQVTVYVINFFIYTYAVLKTSRYLCYYPVYYYPNTVDLVAIGKYMDTVD</sequence>
<dbReference type="Proteomes" id="UP001211907">
    <property type="component" value="Unassembled WGS sequence"/>
</dbReference>
<proteinExistence type="predicted"/>
<protein>
    <submittedName>
        <fullName evidence="2">Uncharacterized protein</fullName>
    </submittedName>
</protein>
<keyword evidence="1" id="KW-0472">Membrane</keyword>
<name>A0AAD5X6Z7_9FUNG</name>
<accession>A0AAD5X6Z7</accession>
<dbReference type="AlphaFoldDB" id="A0AAD5X6Z7"/>
<keyword evidence="1" id="KW-1133">Transmembrane helix</keyword>
<feature type="transmembrane region" description="Helical" evidence="1">
    <location>
        <begin position="107"/>
        <end position="128"/>
    </location>
</feature>
<reference evidence="2" key="1">
    <citation type="submission" date="2020-05" db="EMBL/GenBank/DDBJ databases">
        <title>Phylogenomic resolution of chytrid fungi.</title>
        <authorList>
            <person name="Stajich J.E."/>
            <person name="Amses K."/>
            <person name="Simmons R."/>
            <person name="Seto K."/>
            <person name="Myers J."/>
            <person name="Bonds A."/>
            <person name="Quandt C.A."/>
            <person name="Barry K."/>
            <person name="Liu P."/>
            <person name="Grigoriev I."/>
            <person name="Longcore J.E."/>
            <person name="James T.Y."/>
        </authorList>
    </citation>
    <scope>NUCLEOTIDE SEQUENCE</scope>
    <source>
        <strain evidence="2">JEL0513</strain>
    </source>
</reference>
<evidence type="ECO:0000313" key="2">
    <source>
        <dbReference type="EMBL" id="KAJ3079418.1"/>
    </source>
</evidence>